<protein>
    <submittedName>
        <fullName evidence="1">Uncharacterized protein</fullName>
    </submittedName>
</protein>
<proteinExistence type="predicted"/>
<reference evidence="1" key="1">
    <citation type="submission" date="2021-02" db="EMBL/GenBank/DDBJ databases">
        <authorList>
            <person name="Palmer J.M."/>
        </authorList>
    </citation>
    <scope>NUCLEOTIDE SEQUENCE</scope>
    <source>
        <strain evidence="1">SCRP23</strain>
    </source>
</reference>
<comment type="caution">
    <text evidence="1">The sequence shown here is derived from an EMBL/GenBank/DDBJ whole genome shotgun (WGS) entry which is preliminary data.</text>
</comment>
<organism evidence="1 2">
    <name type="scientific">Phytophthora boehmeriae</name>
    <dbReference type="NCBI Taxonomy" id="109152"/>
    <lineage>
        <taxon>Eukaryota</taxon>
        <taxon>Sar</taxon>
        <taxon>Stramenopiles</taxon>
        <taxon>Oomycota</taxon>
        <taxon>Peronosporomycetes</taxon>
        <taxon>Peronosporales</taxon>
        <taxon>Peronosporaceae</taxon>
        <taxon>Phytophthora</taxon>
    </lineage>
</organism>
<evidence type="ECO:0000313" key="2">
    <source>
        <dbReference type="Proteomes" id="UP000693981"/>
    </source>
</evidence>
<name>A0A8T1W4T1_9STRA</name>
<dbReference type="EMBL" id="JAGDFL010000486">
    <property type="protein sequence ID" value="KAG7387170.1"/>
    <property type="molecule type" value="Genomic_DNA"/>
</dbReference>
<keyword evidence="2" id="KW-1185">Reference proteome</keyword>
<evidence type="ECO:0000313" key="1">
    <source>
        <dbReference type="EMBL" id="KAG7387170.1"/>
    </source>
</evidence>
<dbReference type="Proteomes" id="UP000693981">
    <property type="component" value="Unassembled WGS sequence"/>
</dbReference>
<sequence>MHVILYPTGGTSRASTVTTRSVTTSLAEVLDAAPHLAGVELLRDTEGADENGVFRSRVQLFNGVQHSERIPHTWGEYLVEVDVATILAESMQLDMSRYEDDERIAKYDCSTTRSTIAQRFEHLHWERECGGFLRRSDRARLRLYGTITGMRSSQLKRGETLLGCAYHKKHAHVRDVNGRQRGEYISYKRGRVGVAQDILFEVALALNREELQRVQAAVRAISYDVSDASKEVELWRGTQRETETLVNLQHALIVTQALQELLRFTQDMVVAAEQAEACRRW</sequence>
<accession>A0A8T1W4T1</accession>
<dbReference type="AlphaFoldDB" id="A0A8T1W4T1"/>
<gene>
    <name evidence="1" type="ORF">PHYBOEH_008354</name>
</gene>